<dbReference type="Pfam" id="PF26368">
    <property type="entry name" value="OMP10"/>
    <property type="match status" value="1"/>
</dbReference>
<dbReference type="Proteomes" id="UP001597373">
    <property type="component" value="Unassembled WGS sequence"/>
</dbReference>
<dbReference type="PROSITE" id="PS51257">
    <property type="entry name" value="PROKAR_LIPOPROTEIN"/>
    <property type="match status" value="1"/>
</dbReference>
<accession>A0ABW5DCT4</accession>
<evidence type="ECO:0000256" key="4">
    <source>
        <dbReference type="ARBA" id="ARBA00023139"/>
    </source>
</evidence>
<keyword evidence="2 8" id="KW-0732">Signal</keyword>
<evidence type="ECO:0000256" key="3">
    <source>
        <dbReference type="ARBA" id="ARBA00023136"/>
    </source>
</evidence>
<organism evidence="9 10">
    <name type="scientific">Chelativorans composti</name>
    <dbReference type="NCBI Taxonomy" id="768533"/>
    <lineage>
        <taxon>Bacteria</taxon>
        <taxon>Pseudomonadati</taxon>
        <taxon>Pseudomonadota</taxon>
        <taxon>Alphaproteobacteria</taxon>
        <taxon>Hyphomicrobiales</taxon>
        <taxon>Phyllobacteriaceae</taxon>
        <taxon>Chelativorans</taxon>
    </lineage>
</organism>
<evidence type="ECO:0000256" key="1">
    <source>
        <dbReference type="ARBA" id="ARBA00004459"/>
    </source>
</evidence>
<keyword evidence="3" id="KW-0472">Membrane</keyword>
<evidence type="ECO:0008006" key="11">
    <source>
        <dbReference type="Google" id="ProtNLM"/>
    </source>
</evidence>
<keyword evidence="6" id="KW-0449">Lipoprotein</keyword>
<gene>
    <name evidence="9" type="ORF">ACFSMZ_03690</name>
</gene>
<evidence type="ECO:0000256" key="5">
    <source>
        <dbReference type="ARBA" id="ARBA00023237"/>
    </source>
</evidence>
<evidence type="ECO:0000313" key="10">
    <source>
        <dbReference type="Proteomes" id="UP001597373"/>
    </source>
</evidence>
<evidence type="ECO:0000256" key="6">
    <source>
        <dbReference type="ARBA" id="ARBA00023288"/>
    </source>
</evidence>
<comment type="similarity">
    <text evidence="7">Belongs to the rhizobiaceae omp10 lipoprotein family.</text>
</comment>
<feature type="signal peptide" evidence="8">
    <location>
        <begin position="1"/>
        <end position="20"/>
    </location>
</feature>
<comment type="caution">
    <text evidence="9">The sequence shown here is derived from an EMBL/GenBank/DDBJ whole genome shotgun (WGS) entry which is preliminary data.</text>
</comment>
<keyword evidence="4" id="KW-0564">Palmitate</keyword>
<dbReference type="InterPro" id="IPR049857">
    <property type="entry name" value="Omp10-like"/>
</dbReference>
<keyword evidence="5" id="KW-0998">Cell outer membrane</keyword>
<dbReference type="EMBL" id="JBHUIR010000015">
    <property type="protein sequence ID" value="MFD2258863.1"/>
    <property type="molecule type" value="Genomic_DNA"/>
</dbReference>
<evidence type="ECO:0000256" key="7">
    <source>
        <dbReference type="ARBA" id="ARBA00044505"/>
    </source>
</evidence>
<name>A0ABW5DCT4_9HYPH</name>
<sequence>MTLSFKHASALALASTLAIAGCVSAPQAPYGSGRGPAASSFVDGQWTDQGGIAISTFSGGAFQSVATDTGNKVSEGTYRVTGNGTVEISMTSLIRQTQSRINCALVTPTQLNCTNDSGQQFSLIRRG</sequence>
<feature type="chain" id="PRO_5046008512" description="Outer membrane lipoprotein" evidence="8">
    <location>
        <begin position="21"/>
        <end position="127"/>
    </location>
</feature>
<comment type="subcellular location">
    <subcellularLocation>
        <location evidence="1">Cell outer membrane</location>
        <topology evidence="1">Lipid-anchor</topology>
    </subcellularLocation>
</comment>
<keyword evidence="10" id="KW-1185">Reference proteome</keyword>
<evidence type="ECO:0000313" key="9">
    <source>
        <dbReference type="EMBL" id="MFD2258863.1"/>
    </source>
</evidence>
<protein>
    <recommendedName>
        <fullName evidence="11">Outer membrane lipoprotein</fullName>
    </recommendedName>
</protein>
<proteinExistence type="inferred from homology"/>
<dbReference type="RefSeq" id="WP_345098788.1">
    <property type="nucleotide sequence ID" value="NZ_BAABGS010000019.1"/>
</dbReference>
<evidence type="ECO:0000256" key="8">
    <source>
        <dbReference type="SAM" id="SignalP"/>
    </source>
</evidence>
<reference evidence="10" key="1">
    <citation type="journal article" date="2019" name="Int. J. Syst. Evol. Microbiol.">
        <title>The Global Catalogue of Microorganisms (GCM) 10K type strain sequencing project: providing services to taxonomists for standard genome sequencing and annotation.</title>
        <authorList>
            <consortium name="The Broad Institute Genomics Platform"/>
            <consortium name="The Broad Institute Genome Sequencing Center for Infectious Disease"/>
            <person name="Wu L."/>
            <person name="Ma J."/>
        </authorList>
    </citation>
    <scope>NUCLEOTIDE SEQUENCE [LARGE SCALE GENOMIC DNA]</scope>
    <source>
        <strain evidence="10">KCTC 23707</strain>
    </source>
</reference>
<evidence type="ECO:0000256" key="2">
    <source>
        <dbReference type="ARBA" id="ARBA00022729"/>
    </source>
</evidence>